<dbReference type="eggNOG" id="KOG4368">
    <property type="taxonomic scope" value="Eukaryota"/>
</dbReference>
<feature type="compositionally biased region" description="Basic and acidic residues" evidence="1">
    <location>
        <begin position="322"/>
        <end position="331"/>
    </location>
</feature>
<feature type="region of interest" description="Disordered" evidence="1">
    <location>
        <begin position="469"/>
        <end position="494"/>
    </location>
</feature>
<dbReference type="OMA" id="NYQGQWP"/>
<dbReference type="VEuPathDB" id="FungiDB:LEMA_P014250.1"/>
<proteinExistence type="predicted"/>
<dbReference type="Proteomes" id="UP000002668">
    <property type="component" value="Genome"/>
</dbReference>
<feature type="compositionally biased region" description="Basic and acidic residues" evidence="1">
    <location>
        <begin position="295"/>
        <end position="305"/>
    </location>
</feature>
<feature type="compositionally biased region" description="Pro residues" evidence="1">
    <location>
        <begin position="484"/>
        <end position="494"/>
    </location>
</feature>
<feature type="region of interest" description="Disordered" evidence="1">
    <location>
        <begin position="295"/>
        <end position="444"/>
    </location>
</feature>
<protein>
    <submittedName>
        <fullName evidence="2">Predicted protein</fullName>
    </submittedName>
</protein>
<dbReference type="EMBL" id="FP929138">
    <property type="protein sequence ID" value="CBY00295.1"/>
    <property type="molecule type" value="Genomic_DNA"/>
</dbReference>
<gene>
    <name evidence="2" type="ORF">LEMA_P014250.1</name>
</gene>
<dbReference type="OrthoDB" id="21470at2759"/>
<keyword evidence="3" id="KW-1185">Reference proteome</keyword>
<evidence type="ECO:0000313" key="3">
    <source>
        <dbReference type="Proteomes" id="UP000002668"/>
    </source>
</evidence>
<accession>E5A9F4</accession>
<feature type="compositionally biased region" description="Polar residues" evidence="1">
    <location>
        <begin position="426"/>
        <end position="438"/>
    </location>
</feature>
<dbReference type="AlphaFoldDB" id="E5A9F4"/>
<reference evidence="3" key="1">
    <citation type="journal article" date="2011" name="Nat. Commun.">
        <title>Effector diversification within compartments of the Leptosphaeria maculans genome affected by Repeat-Induced Point mutations.</title>
        <authorList>
            <person name="Rouxel T."/>
            <person name="Grandaubert J."/>
            <person name="Hane J.K."/>
            <person name="Hoede C."/>
            <person name="van de Wouw A.P."/>
            <person name="Couloux A."/>
            <person name="Dominguez V."/>
            <person name="Anthouard V."/>
            <person name="Bally P."/>
            <person name="Bourras S."/>
            <person name="Cozijnsen A.J."/>
            <person name="Ciuffetti L.M."/>
            <person name="Degrave A."/>
            <person name="Dilmaghani A."/>
            <person name="Duret L."/>
            <person name="Fudal I."/>
            <person name="Goodwin S.B."/>
            <person name="Gout L."/>
            <person name="Glaser N."/>
            <person name="Linglin J."/>
            <person name="Kema G.H.J."/>
            <person name="Lapalu N."/>
            <person name="Lawrence C.B."/>
            <person name="May K."/>
            <person name="Meyer M."/>
            <person name="Ollivier B."/>
            <person name="Poulain J."/>
            <person name="Schoch C.L."/>
            <person name="Simon A."/>
            <person name="Spatafora J.W."/>
            <person name="Stachowiak A."/>
            <person name="Turgeon B.G."/>
            <person name="Tyler B.M."/>
            <person name="Vincent D."/>
            <person name="Weissenbach J."/>
            <person name="Amselem J."/>
            <person name="Quesneville H."/>
            <person name="Oliver R.P."/>
            <person name="Wincker P."/>
            <person name="Balesdent M.-H."/>
            <person name="Howlett B.J."/>
        </authorList>
    </citation>
    <scope>NUCLEOTIDE SEQUENCE [LARGE SCALE GENOMIC DNA]</scope>
    <source>
        <strain evidence="3">JN3 / isolate v23.1.3 / race Av1-4-5-6-7-8</strain>
    </source>
</reference>
<dbReference type="STRING" id="985895.E5A9F4"/>
<dbReference type="HOGENOM" id="CLU_021915_1_0_1"/>
<sequence>MPLITYPWEQTNLRMTRISVLGNYLVSVSKSLVVDEQPGAAAPKAKRNRFDLLLIISDVLHTDTFHSRSTTPRGIFGQECVPSTTELLARTAACCNTKSSPIEQDLMALLNYWAVNQLLTVGAIKTCRDRVEESLLIAQGGTPVRKRNYFLPEYHGDRNAPWSELPAAYMLEPMIREPLRPIEPHRIKIAKLDNKPVTPHVRKLLDNFFDNIDLKYMPTGDNPTGEIKKYKLWLDPLGQTVKQEKKTGEVSVVCNGYGWSVKFCQDMQKHGVPQNIKTAREDLALLEEDAREFREVRQRQREGQRRSISPRRRRHSSSPSEPRQERSRDGRVYNSGYDRYNSRTPSRSPRDGRPESRQSFSSDERGRDHNDRRLDQSRQPPTPYGRDSSQSNSQRYRYGANTTTTPPPPGRHLGGFVPPSLPPQAPSTASHAQGYPQSFQPPFGAPHFPFPPPVPGTYGAQYAMPPFVPPPPPQQFQGSGSFVPPLPPPPPNYSGPFPPPLPIPTQQNAPFMNNPYANQHGNNHGYYNNAPYDTIATPEEAIMVVIGGIGVSVDSVEEESIEIKGKQELFDNGDDFRLDYIPVLQYMAER</sequence>
<name>E5A9F4_LEPMJ</name>
<feature type="compositionally biased region" description="Basic and acidic residues" evidence="1">
    <location>
        <begin position="348"/>
        <end position="376"/>
    </location>
</feature>
<organism evidence="3">
    <name type="scientific">Leptosphaeria maculans (strain JN3 / isolate v23.1.3 / race Av1-4-5-6-7-8)</name>
    <name type="common">Blackleg fungus</name>
    <name type="synonym">Phoma lingam</name>
    <dbReference type="NCBI Taxonomy" id="985895"/>
    <lineage>
        <taxon>Eukaryota</taxon>
        <taxon>Fungi</taxon>
        <taxon>Dikarya</taxon>
        <taxon>Ascomycota</taxon>
        <taxon>Pezizomycotina</taxon>
        <taxon>Dothideomycetes</taxon>
        <taxon>Pleosporomycetidae</taxon>
        <taxon>Pleosporales</taxon>
        <taxon>Pleosporineae</taxon>
        <taxon>Leptosphaeriaceae</taxon>
        <taxon>Plenodomus</taxon>
        <taxon>Plenodomus lingam/Leptosphaeria maculans species complex</taxon>
    </lineage>
</organism>
<evidence type="ECO:0000256" key="1">
    <source>
        <dbReference type="SAM" id="MobiDB-lite"/>
    </source>
</evidence>
<dbReference type="InParanoid" id="E5A9F4"/>
<evidence type="ECO:0000313" key="2">
    <source>
        <dbReference type="EMBL" id="CBY00295.1"/>
    </source>
</evidence>